<dbReference type="SUPFAM" id="SSF52200">
    <property type="entry name" value="Toll/Interleukin receptor TIR domain"/>
    <property type="match status" value="1"/>
</dbReference>
<accession>A0A5M4AYD6</accession>
<gene>
    <name evidence="2" type="ORF">PbJCM13498_15060</name>
</gene>
<protein>
    <recommendedName>
        <fullName evidence="1">TIR domain-containing protein</fullName>
    </recommendedName>
</protein>
<reference evidence="2 3" key="1">
    <citation type="submission" date="2019-10" db="EMBL/GenBank/DDBJ databases">
        <title>Prolixibacter strains distinguished by the presence of nitrate reductase genes were adept at nitrate-dependent anaerobic corrosion of metallic iron and carbon steel.</title>
        <authorList>
            <person name="Iino T."/>
            <person name="Shono N."/>
            <person name="Ito K."/>
            <person name="Nakamura R."/>
            <person name="Sueoka K."/>
            <person name="Harayama S."/>
            <person name="Ohkuma M."/>
        </authorList>
    </citation>
    <scope>NUCLEOTIDE SEQUENCE [LARGE SCALE GENOMIC DNA]</scope>
    <source>
        <strain evidence="2 3">JCM 13498</strain>
    </source>
</reference>
<dbReference type="Proteomes" id="UP000391834">
    <property type="component" value="Unassembled WGS sequence"/>
</dbReference>
<evidence type="ECO:0000313" key="2">
    <source>
        <dbReference type="EMBL" id="GET32643.1"/>
    </source>
</evidence>
<dbReference type="RefSeq" id="WP_025862499.1">
    <property type="nucleotide sequence ID" value="NZ_BLAX01000001.1"/>
</dbReference>
<dbReference type="EMBL" id="BLAX01000001">
    <property type="protein sequence ID" value="GET32643.1"/>
    <property type="molecule type" value="Genomic_DNA"/>
</dbReference>
<dbReference type="Gene3D" id="3.40.50.10140">
    <property type="entry name" value="Toll/interleukin-1 receptor homology (TIR) domain"/>
    <property type="match status" value="1"/>
</dbReference>
<keyword evidence="3" id="KW-1185">Reference proteome</keyword>
<dbReference type="GO" id="GO:0007165">
    <property type="term" value="P:signal transduction"/>
    <property type="evidence" value="ECO:0007669"/>
    <property type="project" value="InterPro"/>
</dbReference>
<comment type="caution">
    <text evidence="2">The sequence shown here is derived from an EMBL/GenBank/DDBJ whole genome shotgun (WGS) entry which is preliminary data.</text>
</comment>
<evidence type="ECO:0000313" key="3">
    <source>
        <dbReference type="Proteomes" id="UP000391834"/>
    </source>
</evidence>
<dbReference type="InterPro" id="IPR035897">
    <property type="entry name" value="Toll_tir_struct_dom_sf"/>
</dbReference>
<dbReference type="Pfam" id="PF13676">
    <property type="entry name" value="TIR_2"/>
    <property type="match status" value="1"/>
</dbReference>
<name>A0A5M4AYD6_9BACT</name>
<dbReference type="InterPro" id="IPR000157">
    <property type="entry name" value="TIR_dom"/>
</dbReference>
<dbReference type="OrthoDB" id="1098242at2"/>
<feature type="domain" description="TIR" evidence="1">
    <location>
        <begin position="2"/>
        <end position="118"/>
    </location>
</feature>
<sequence>MIFLSHNHNDKGIIEPIAIRLADIFGQDQVFYDSWSMQPGDGIIDKMNEGLEKTTHFFFFVSANSLKSNMVKMEWQNAIFKASNGKCKVIPVRLDSSSMPAILSQSLYIDLYSNGLDASIGQMVNVIQGNSTFSSSNNVFSNLTFELTQKSENELEIKIAANYYLEPIPNFLILVDNEDGELKFELPNENMFVGGFNKGVPLNNGRVVNAQLMRAPRGITPTIPLRILMKKTDGVDFKFIGVLHQTSEEEYQPIPIKQ</sequence>
<organism evidence="2 3">
    <name type="scientific">Prolixibacter bellariivorans</name>
    <dbReference type="NCBI Taxonomy" id="314319"/>
    <lineage>
        <taxon>Bacteria</taxon>
        <taxon>Pseudomonadati</taxon>
        <taxon>Bacteroidota</taxon>
        <taxon>Bacteroidia</taxon>
        <taxon>Marinilabiliales</taxon>
        <taxon>Prolixibacteraceae</taxon>
        <taxon>Prolixibacter</taxon>
    </lineage>
</organism>
<proteinExistence type="predicted"/>
<dbReference type="AlphaFoldDB" id="A0A5M4AYD6"/>
<evidence type="ECO:0000259" key="1">
    <source>
        <dbReference type="Pfam" id="PF13676"/>
    </source>
</evidence>